<reference evidence="2 3" key="1">
    <citation type="journal article" date="2018" name="Front. Plant Sci.">
        <title>Red Clover (Trifolium pratense) and Zigzag Clover (T. medium) - A Picture of Genomic Similarities and Differences.</title>
        <authorList>
            <person name="Dluhosova J."/>
            <person name="Istvanek J."/>
            <person name="Nedelnik J."/>
            <person name="Repkova J."/>
        </authorList>
    </citation>
    <scope>NUCLEOTIDE SEQUENCE [LARGE SCALE GENOMIC DNA]</scope>
    <source>
        <strain evidence="3">cv. 10/8</strain>
        <tissue evidence="2">Leaf</tissue>
    </source>
</reference>
<dbReference type="AlphaFoldDB" id="A0A392SW38"/>
<feature type="non-terminal residue" evidence="2">
    <location>
        <position position="46"/>
    </location>
</feature>
<feature type="region of interest" description="Disordered" evidence="1">
    <location>
        <begin position="24"/>
        <end position="46"/>
    </location>
</feature>
<accession>A0A392SW38</accession>
<protein>
    <submittedName>
        <fullName evidence="2">Uncharacterized protein</fullName>
    </submittedName>
</protein>
<evidence type="ECO:0000256" key="1">
    <source>
        <dbReference type="SAM" id="MobiDB-lite"/>
    </source>
</evidence>
<feature type="compositionally biased region" description="Basic and acidic residues" evidence="1">
    <location>
        <begin position="35"/>
        <end position="46"/>
    </location>
</feature>
<keyword evidence="3" id="KW-1185">Reference proteome</keyword>
<name>A0A392SW38_9FABA</name>
<organism evidence="2 3">
    <name type="scientific">Trifolium medium</name>
    <dbReference type="NCBI Taxonomy" id="97028"/>
    <lineage>
        <taxon>Eukaryota</taxon>
        <taxon>Viridiplantae</taxon>
        <taxon>Streptophyta</taxon>
        <taxon>Embryophyta</taxon>
        <taxon>Tracheophyta</taxon>
        <taxon>Spermatophyta</taxon>
        <taxon>Magnoliopsida</taxon>
        <taxon>eudicotyledons</taxon>
        <taxon>Gunneridae</taxon>
        <taxon>Pentapetalae</taxon>
        <taxon>rosids</taxon>
        <taxon>fabids</taxon>
        <taxon>Fabales</taxon>
        <taxon>Fabaceae</taxon>
        <taxon>Papilionoideae</taxon>
        <taxon>50 kb inversion clade</taxon>
        <taxon>NPAAA clade</taxon>
        <taxon>Hologalegina</taxon>
        <taxon>IRL clade</taxon>
        <taxon>Trifolieae</taxon>
        <taxon>Trifolium</taxon>
    </lineage>
</organism>
<sequence>MASSSSTKQTLPLTGKWTNTLLQTYAPRQVPEPPLKTEMKKLWEKQ</sequence>
<evidence type="ECO:0000313" key="3">
    <source>
        <dbReference type="Proteomes" id="UP000265520"/>
    </source>
</evidence>
<dbReference type="EMBL" id="LXQA010450938">
    <property type="protein sequence ID" value="MCI52672.1"/>
    <property type="molecule type" value="Genomic_DNA"/>
</dbReference>
<dbReference type="Proteomes" id="UP000265520">
    <property type="component" value="Unassembled WGS sequence"/>
</dbReference>
<proteinExistence type="predicted"/>
<evidence type="ECO:0000313" key="2">
    <source>
        <dbReference type="EMBL" id="MCI52672.1"/>
    </source>
</evidence>
<comment type="caution">
    <text evidence="2">The sequence shown here is derived from an EMBL/GenBank/DDBJ whole genome shotgun (WGS) entry which is preliminary data.</text>
</comment>